<keyword evidence="2" id="KW-1185">Reference proteome</keyword>
<reference evidence="1 2" key="1">
    <citation type="submission" date="2019-11" db="EMBL/GenBank/DDBJ databases">
        <authorList>
            <person name="Zheng R.K."/>
            <person name="Sun C.M."/>
        </authorList>
    </citation>
    <scope>NUCLEOTIDE SEQUENCE [LARGE SCALE GENOMIC DNA]</scope>
    <source>
        <strain evidence="1 2">WC007</strain>
    </source>
</reference>
<name>A0A6I6K0M4_9BACT</name>
<dbReference type="Proteomes" id="UP000428260">
    <property type="component" value="Chromosome"/>
</dbReference>
<protein>
    <submittedName>
        <fullName evidence="1">6-bladed beta-propeller</fullName>
    </submittedName>
</protein>
<evidence type="ECO:0000313" key="2">
    <source>
        <dbReference type="Proteomes" id="UP000428260"/>
    </source>
</evidence>
<proteinExistence type="predicted"/>
<evidence type="ECO:0000313" key="1">
    <source>
        <dbReference type="EMBL" id="QGY46990.1"/>
    </source>
</evidence>
<gene>
    <name evidence="1" type="ORF">GM418_26005</name>
</gene>
<dbReference type="Pfam" id="PF17170">
    <property type="entry name" value="DUF5128"/>
    <property type="match status" value="1"/>
</dbReference>
<dbReference type="EMBL" id="CP046401">
    <property type="protein sequence ID" value="QGY46990.1"/>
    <property type="molecule type" value="Genomic_DNA"/>
</dbReference>
<dbReference type="AlphaFoldDB" id="A0A6I6K0M4"/>
<dbReference type="InterPro" id="IPR011042">
    <property type="entry name" value="6-blade_b-propeller_TolB-like"/>
</dbReference>
<dbReference type="KEGG" id="mcos:GM418_26005"/>
<dbReference type="Gene3D" id="2.120.10.30">
    <property type="entry name" value="TolB, C-terminal domain"/>
    <property type="match status" value="1"/>
</dbReference>
<sequence>MVANLNSFTMKKIAKFTFLPVFLVLFLFPFPAVAQKVPVAKKLPSEKIINIDLYSAYEKSKIYPLSAVAESVEYLPLETNNECLLANIVDVTVTSKDIIVGVYEGLCYHFNRQGKFLNVIGSIGKGPKEFTKLITCVVDTANRWVYAVDWYKLVKFDFEGNFLEKYNFEKTLGMQNVMLQPGQILMGNTSYQNAKPGERFSLNFFSEKNKKHISKVACEKQGKIPFCVCNPSMYNYEGETYLSDFWSDTIYRVKNPNLLEAYAVLDKGKFEYRNSEDKSILGGKNTGEENVIEISRMAENSRFIFIVTSKGTFFYDKSKKETYCSEYFKLENMWANFKNDITSVPFRILLNAPNSIQNGTLISHNDAYQFFEEGIDTNNPKIKKLLHRLQPDDNPVLVLVKLKE</sequence>
<accession>A0A6I6K0M4</accession>
<organism evidence="1 2">
    <name type="scientific">Maribellus comscasis</name>
    <dbReference type="NCBI Taxonomy" id="2681766"/>
    <lineage>
        <taxon>Bacteria</taxon>
        <taxon>Pseudomonadati</taxon>
        <taxon>Bacteroidota</taxon>
        <taxon>Bacteroidia</taxon>
        <taxon>Marinilabiliales</taxon>
        <taxon>Prolixibacteraceae</taxon>
        <taxon>Maribellus</taxon>
    </lineage>
</organism>